<gene>
    <name evidence="1" type="ORF">C5Y96_10770</name>
</gene>
<evidence type="ECO:0000313" key="1">
    <source>
        <dbReference type="EMBL" id="PQO33326.1"/>
    </source>
</evidence>
<evidence type="ECO:0000313" key="2">
    <source>
        <dbReference type="Proteomes" id="UP000240009"/>
    </source>
</evidence>
<organism evidence="1 2">
    <name type="scientific">Blastopirellula marina</name>
    <dbReference type="NCBI Taxonomy" id="124"/>
    <lineage>
        <taxon>Bacteria</taxon>
        <taxon>Pseudomonadati</taxon>
        <taxon>Planctomycetota</taxon>
        <taxon>Planctomycetia</taxon>
        <taxon>Pirellulales</taxon>
        <taxon>Pirellulaceae</taxon>
        <taxon>Blastopirellula</taxon>
    </lineage>
</organism>
<sequence>MTKSPAEVISDLLTRRDAVLSQLAGLTSTSVGALPNTAGTGDHVDHVGLRRSLYQELADIDAALERIAGPRETISRGRLI</sequence>
<dbReference type="EMBL" id="PUIA01000035">
    <property type="protein sequence ID" value="PQO33326.1"/>
    <property type="molecule type" value="Genomic_DNA"/>
</dbReference>
<proteinExistence type="predicted"/>
<dbReference type="OrthoDB" id="286428at2"/>
<name>A0A2S8FMC9_9BACT</name>
<protein>
    <submittedName>
        <fullName evidence="1">Uncharacterized protein</fullName>
    </submittedName>
</protein>
<comment type="caution">
    <text evidence="1">The sequence shown here is derived from an EMBL/GenBank/DDBJ whole genome shotgun (WGS) entry which is preliminary data.</text>
</comment>
<accession>A0A2S8FMC9</accession>
<dbReference type="RefSeq" id="WP_105352986.1">
    <property type="nucleotide sequence ID" value="NZ_PUIA01000035.1"/>
</dbReference>
<dbReference type="Proteomes" id="UP000240009">
    <property type="component" value="Unassembled WGS sequence"/>
</dbReference>
<reference evidence="1 2" key="1">
    <citation type="submission" date="2018-02" db="EMBL/GenBank/DDBJ databases">
        <title>Comparative genomes isolates from brazilian mangrove.</title>
        <authorList>
            <person name="Araujo J.E."/>
            <person name="Taketani R.G."/>
            <person name="Silva M.C.P."/>
            <person name="Loureco M.V."/>
            <person name="Andreote F.D."/>
        </authorList>
    </citation>
    <scope>NUCLEOTIDE SEQUENCE [LARGE SCALE GENOMIC DNA]</scope>
    <source>
        <strain evidence="1 2">HEX-2 MGV</strain>
    </source>
</reference>
<dbReference type="AlphaFoldDB" id="A0A2S8FMC9"/>